<dbReference type="AlphaFoldDB" id="A0A4Q1RGG3"/>
<dbReference type="SUPFAM" id="SSF52218">
    <property type="entry name" value="Flavoproteins"/>
    <property type="match status" value="1"/>
</dbReference>
<dbReference type="InterPro" id="IPR054633">
    <property type="entry name" value="BilS"/>
</dbReference>
<dbReference type="GO" id="GO:0010181">
    <property type="term" value="F:FMN binding"/>
    <property type="evidence" value="ECO:0007669"/>
    <property type="project" value="InterPro"/>
</dbReference>
<dbReference type="InterPro" id="IPR008254">
    <property type="entry name" value="Flavodoxin/NO_synth"/>
</dbReference>
<dbReference type="InterPro" id="IPR029039">
    <property type="entry name" value="Flavoprotein-like_sf"/>
</dbReference>
<proteinExistence type="predicted"/>
<dbReference type="Proteomes" id="UP000290106">
    <property type="component" value="Unassembled WGS sequence"/>
</dbReference>
<dbReference type="Pfam" id="PF12641">
    <property type="entry name" value="Flavodoxin_3"/>
    <property type="match status" value="1"/>
</dbReference>
<name>A0A4Q1RGG3_9FIRM</name>
<dbReference type="EMBL" id="SDKC01000001">
    <property type="protein sequence ID" value="RXS74662.1"/>
    <property type="molecule type" value="Genomic_DNA"/>
</dbReference>
<accession>A0A4Q1RGG3</accession>
<dbReference type="Gene3D" id="3.40.50.360">
    <property type="match status" value="1"/>
</dbReference>
<dbReference type="OrthoDB" id="307208at2"/>
<reference evidence="2 3" key="1">
    <citation type="submission" date="2019-01" db="EMBL/GenBank/DDBJ databases">
        <title>Blautia sp. nov. KGMB01111 isolated human feces.</title>
        <authorList>
            <person name="Park J.-E."/>
            <person name="Kim J.-S."/>
            <person name="Park S.-H."/>
        </authorList>
    </citation>
    <scope>NUCLEOTIDE SEQUENCE [LARGE SCALE GENOMIC DNA]</scope>
    <source>
        <strain evidence="2 3">KGMB01111</strain>
    </source>
</reference>
<dbReference type="RefSeq" id="WP_129257271.1">
    <property type="nucleotide sequence ID" value="NZ_SDKC01000001.1"/>
</dbReference>
<evidence type="ECO:0000259" key="1">
    <source>
        <dbReference type="Pfam" id="PF12641"/>
    </source>
</evidence>
<protein>
    <submittedName>
        <fullName evidence="2">Flavodoxin</fullName>
    </submittedName>
</protein>
<organism evidence="2 3">
    <name type="scientific">Blautia faecicola</name>
    <dbReference type="NCBI Taxonomy" id="2509240"/>
    <lineage>
        <taxon>Bacteria</taxon>
        <taxon>Bacillati</taxon>
        <taxon>Bacillota</taxon>
        <taxon>Clostridia</taxon>
        <taxon>Lachnospirales</taxon>
        <taxon>Lachnospiraceae</taxon>
        <taxon>Blautia</taxon>
    </lineage>
</organism>
<dbReference type="GO" id="GO:0016651">
    <property type="term" value="F:oxidoreductase activity, acting on NAD(P)H"/>
    <property type="evidence" value="ECO:0007669"/>
    <property type="project" value="UniProtKB-ARBA"/>
</dbReference>
<evidence type="ECO:0000313" key="2">
    <source>
        <dbReference type="EMBL" id="RXS74662.1"/>
    </source>
</evidence>
<evidence type="ECO:0000313" key="3">
    <source>
        <dbReference type="Proteomes" id="UP000290106"/>
    </source>
</evidence>
<dbReference type="NCBIfam" id="NF045594">
    <property type="entry name" value="flavodox_BilS"/>
    <property type="match status" value="1"/>
</dbReference>
<comment type="caution">
    <text evidence="2">The sequence shown here is derived from an EMBL/GenBank/DDBJ whole genome shotgun (WGS) entry which is preliminary data.</text>
</comment>
<gene>
    <name evidence="2" type="ORF">ETP43_05185</name>
</gene>
<sequence length="178" mass="20367">MLDYKIMYVSHTGNTQRLAVCIYQSLQQLGNGDIEEINCNTEPGKSPLLYVGFCVEKGDCPIEVQELLKKVHNSQIALFGTCGFGQSQEYYDRIVENVKQWIPKDNSCLGAFLCMGKMPMQVRKRYEVMEENPEQREKAQMLIRNFDKALLHPDDADIQNAVAFAREAWEKAESCTDM</sequence>
<feature type="domain" description="Flavodoxin-like" evidence="1">
    <location>
        <begin position="6"/>
        <end position="165"/>
    </location>
</feature>
<keyword evidence="3" id="KW-1185">Reference proteome</keyword>